<proteinExistence type="inferred from homology"/>
<evidence type="ECO:0000256" key="3">
    <source>
        <dbReference type="ARBA" id="ARBA00022729"/>
    </source>
</evidence>
<protein>
    <submittedName>
        <fullName evidence="6">ABC transporter substrate-binding protein</fullName>
    </submittedName>
</protein>
<dbReference type="PIRSF" id="PIRSF002741">
    <property type="entry name" value="MppA"/>
    <property type="match status" value="1"/>
</dbReference>
<dbReference type="InterPro" id="IPR030678">
    <property type="entry name" value="Peptide/Ni-bd"/>
</dbReference>
<feature type="domain" description="Solute-binding protein family 5" evidence="5">
    <location>
        <begin position="72"/>
        <end position="427"/>
    </location>
</feature>
<dbReference type="Gene3D" id="3.90.76.10">
    <property type="entry name" value="Dipeptide-binding Protein, Domain 1"/>
    <property type="match status" value="1"/>
</dbReference>
<evidence type="ECO:0000256" key="1">
    <source>
        <dbReference type="ARBA" id="ARBA00004418"/>
    </source>
</evidence>
<accession>A0ABV9KLE5</accession>
<evidence type="ECO:0000259" key="5">
    <source>
        <dbReference type="Pfam" id="PF00496"/>
    </source>
</evidence>
<name>A0ABV9KLE5_9RHOB</name>
<evidence type="ECO:0000313" key="6">
    <source>
        <dbReference type="EMBL" id="MFC4670992.1"/>
    </source>
</evidence>
<evidence type="ECO:0000256" key="4">
    <source>
        <dbReference type="SAM" id="SignalP"/>
    </source>
</evidence>
<dbReference type="PANTHER" id="PTHR30290:SF38">
    <property type="entry name" value="D,D-DIPEPTIDE-BINDING PERIPLASMIC PROTEIN DDPA-RELATED"/>
    <property type="match status" value="1"/>
</dbReference>
<feature type="chain" id="PRO_5047225098" evidence="4">
    <location>
        <begin position="23"/>
        <end position="503"/>
    </location>
</feature>
<comment type="caution">
    <text evidence="6">The sequence shown here is derived from an EMBL/GenBank/DDBJ whole genome shotgun (WGS) entry which is preliminary data.</text>
</comment>
<comment type="subcellular location">
    <subcellularLocation>
        <location evidence="1">Periplasm</location>
    </subcellularLocation>
</comment>
<feature type="signal peptide" evidence="4">
    <location>
        <begin position="1"/>
        <end position="22"/>
    </location>
</feature>
<dbReference type="Proteomes" id="UP001595973">
    <property type="component" value="Unassembled WGS sequence"/>
</dbReference>
<dbReference type="Pfam" id="PF00496">
    <property type="entry name" value="SBP_bac_5"/>
    <property type="match status" value="1"/>
</dbReference>
<dbReference type="EMBL" id="JBHSGI010000031">
    <property type="protein sequence ID" value="MFC4670992.1"/>
    <property type="molecule type" value="Genomic_DNA"/>
</dbReference>
<keyword evidence="3 4" id="KW-0732">Signal</keyword>
<dbReference type="Gene3D" id="3.40.190.10">
    <property type="entry name" value="Periplasmic binding protein-like II"/>
    <property type="match status" value="1"/>
</dbReference>
<evidence type="ECO:0000313" key="7">
    <source>
        <dbReference type="Proteomes" id="UP001595973"/>
    </source>
</evidence>
<dbReference type="InterPro" id="IPR000914">
    <property type="entry name" value="SBP_5_dom"/>
</dbReference>
<dbReference type="Gene3D" id="3.10.105.10">
    <property type="entry name" value="Dipeptide-binding Protein, Domain 3"/>
    <property type="match status" value="1"/>
</dbReference>
<reference evidence="7" key="1">
    <citation type="journal article" date="2019" name="Int. J. Syst. Evol. Microbiol.">
        <title>The Global Catalogue of Microorganisms (GCM) 10K type strain sequencing project: providing services to taxonomists for standard genome sequencing and annotation.</title>
        <authorList>
            <consortium name="The Broad Institute Genomics Platform"/>
            <consortium name="The Broad Institute Genome Sequencing Center for Infectious Disease"/>
            <person name="Wu L."/>
            <person name="Ma J."/>
        </authorList>
    </citation>
    <scope>NUCLEOTIDE SEQUENCE [LARGE SCALE GENOMIC DNA]</scope>
    <source>
        <strain evidence="7">CGMCC 4.7283</strain>
    </source>
</reference>
<dbReference type="SUPFAM" id="SSF53850">
    <property type="entry name" value="Periplasmic binding protein-like II"/>
    <property type="match status" value="1"/>
</dbReference>
<dbReference type="CDD" id="cd08515">
    <property type="entry name" value="PBP2_NikA_DppA_OppA_like_10"/>
    <property type="match status" value="1"/>
</dbReference>
<keyword evidence="7" id="KW-1185">Reference proteome</keyword>
<dbReference type="RefSeq" id="WP_380720752.1">
    <property type="nucleotide sequence ID" value="NZ_JBHSGI010000031.1"/>
</dbReference>
<evidence type="ECO:0000256" key="2">
    <source>
        <dbReference type="ARBA" id="ARBA00005695"/>
    </source>
</evidence>
<comment type="similarity">
    <text evidence="2">Belongs to the bacterial solute-binding protein 5 family.</text>
</comment>
<sequence length="503" mass="55409">MKTMTKLMLATALSLAPALALADKANDTATLLFTKELDNANLYYTTAREGTVVGYSAFDTLMYRDPATGDYLPCLATEWEWVDDKTLKLKLREGVTFHNGEAFNADDVVYTINTMLDPAQGIKNKGLVSFIDHAEKIDDFTVVLHLPAPYPAAFEYLAGNTVIYPNEYYAEVGAQGFSMKPVGTGPYMFTEIVPGQSFTLERFDGYFKDSPKSAAKIKTIHVRTIPDVNTQIAELMSGGADFIWQVPTDQAEKLASRSGLNVISETTMRIGYITMDAANRTGNSPFTDPLVRKAVNHAINRDAIAKALLGEKAQVINSACFPTQLGCEQDVTTYDYDPAKAKELLAEAGHADGLTVEFYAYRDRQLAEAMAGMLAEVGITANINMMQYSALSDKISSGEVGMAFMTWGSGSINDVAASTARFFTNSAWDQSHDQEVADWVNTGSTVVDVAERKENYSKALKKIADEAYWVPLWTYPTNYVISADLDFVPTADEVVRFFDMSWK</sequence>
<dbReference type="PANTHER" id="PTHR30290">
    <property type="entry name" value="PERIPLASMIC BINDING COMPONENT OF ABC TRANSPORTER"/>
    <property type="match status" value="1"/>
</dbReference>
<dbReference type="InterPro" id="IPR039424">
    <property type="entry name" value="SBP_5"/>
</dbReference>
<organism evidence="6 7">
    <name type="scientific">Seohaeicola nanhaiensis</name>
    <dbReference type="NCBI Taxonomy" id="1387282"/>
    <lineage>
        <taxon>Bacteria</taxon>
        <taxon>Pseudomonadati</taxon>
        <taxon>Pseudomonadota</taxon>
        <taxon>Alphaproteobacteria</taxon>
        <taxon>Rhodobacterales</taxon>
        <taxon>Roseobacteraceae</taxon>
        <taxon>Seohaeicola</taxon>
    </lineage>
</organism>
<gene>
    <name evidence="6" type="ORF">ACFO5X_20755</name>
</gene>